<comment type="caution">
    <text evidence="7">The sequence shown here is derived from an EMBL/GenBank/DDBJ whole genome shotgun (WGS) entry which is preliminary data.</text>
</comment>
<dbReference type="PIRSF" id="PIRSF004869">
    <property type="entry name" value="PflX_prd"/>
    <property type="match status" value="1"/>
</dbReference>
<dbReference type="CDD" id="cd01335">
    <property type="entry name" value="Radical_SAM"/>
    <property type="match status" value="1"/>
</dbReference>
<keyword evidence="3 5" id="KW-0408">Iron</keyword>
<dbReference type="SUPFAM" id="SSF102114">
    <property type="entry name" value="Radical SAM enzymes"/>
    <property type="match status" value="1"/>
</dbReference>
<accession>A0A9D1GBE8</accession>
<dbReference type="GO" id="GO:0046872">
    <property type="term" value="F:metal ion binding"/>
    <property type="evidence" value="ECO:0007669"/>
    <property type="project" value="UniProtKB-KW"/>
</dbReference>
<feature type="binding site" evidence="5">
    <location>
        <position position="61"/>
    </location>
    <ligand>
        <name>[4Fe-4S] cluster</name>
        <dbReference type="ChEBI" id="CHEBI:49883"/>
        <note>4Fe-4S-S-AdoMet</note>
    </ligand>
</feature>
<evidence type="ECO:0000256" key="4">
    <source>
        <dbReference type="ARBA" id="ARBA00023014"/>
    </source>
</evidence>
<dbReference type="PANTHER" id="PTHR43075:SF1">
    <property type="entry name" value="FORMATE LYASE ACTIVATING ENZYME, PUTATIVE (AFU_ORTHOLOGUE AFUA_2G15630)-RELATED"/>
    <property type="match status" value="1"/>
</dbReference>
<dbReference type="SFLD" id="SFLDG01099">
    <property type="entry name" value="Uncharacterised_Radical_SAM_Su"/>
    <property type="match status" value="1"/>
</dbReference>
<dbReference type="EMBL" id="DVKQ01000022">
    <property type="protein sequence ID" value="HIT37214.1"/>
    <property type="molecule type" value="Genomic_DNA"/>
</dbReference>
<keyword evidence="4 5" id="KW-0411">Iron-sulfur</keyword>
<feature type="binding site" evidence="5">
    <location>
        <position position="65"/>
    </location>
    <ligand>
        <name>[4Fe-4S] cluster</name>
        <dbReference type="ChEBI" id="CHEBI:49883"/>
        <note>4Fe-4S-S-AdoMet</note>
    </ligand>
</feature>
<dbReference type="GO" id="GO:0003824">
    <property type="term" value="F:catalytic activity"/>
    <property type="evidence" value="ECO:0007669"/>
    <property type="project" value="InterPro"/>
</dbReference>
<protein>
    <submittedName>
        <fullName evidence="7">Radical SAM protein</fullName>
    </submittedName>
</protein>
<dbReference type="AlphaFoldDB" id="A0A9D1GBE8"/>
<reference evidence="7" key="2">
    <citation type="journal article" date="2021" name="PeerJ">
        <title>Extensive microbial diversity within the chicken gut microbiome revealed by metagenomics and culture.</title>
        <authorList>
            <person name="Gilroy R."/>
            <person name="Ravi A."/>
            <person name="Getino M."/>
            <person name="Pursley I."/>
            <person name="Horton D.L."/>
            <person name="Alikhan N.F."/>
            <person name="Baker D."/>
            <person name="Gharbi K."/>
            <person name="Hall N."/>
            <person name="Watson M."/>
            <person name="Adriaenssens E.M."/>
            <person name="Foster-Nyarko E."/>
            <person name="Jarju S."/>
            <person name="Secka A."/>
            <person name="Antonio M."/>
            <person name="Oren A."/>
            <person name="Chaudhuri R.R."/>
            <person name="La Ragione R."/>
            <person name="Hildebrand F."/>
            <person name="Pallen M.J."/>
        </authorList>
    </citation>
    <scope>NUCLEOTIDE SEQUENCE</scope>
    <source>
        <strain evidence="7">CHK195-26880</strain>
    </source>
</reference>
<name>A0A9D1GBE8_9FIRM</name>
<dbReference type="Proteomes" id="UP000886833">
    <property type="component" value="Unassembled WGS sequence"/>
</dbReference>
<dbReference type="InterPro" id="IPR058240">
    <property type="entry name" value="rSAM_sf"/>
</dbReference>
<keyword evidence="2 5" id="KW-0479">Metal-binding</keyword>
<dbReference type="Gene3D" id="3.20.20.70">
    <property type="entry name" value="Aldolase class I"/>
    <property type="match status" value="1"/>
</dbReference>
<evidence type="ECO:0000256" key="3">
    <source>
        <dbReference type="ARBA" id="ARBA00023004"/>
    </source>
</evidence>
<evidence type="ECO:0000313" key="7">
    <source>
        <dbReference type="EMBL" id="HIT37214.1"/>
    </source>
</evidence>
<organism evidence="7 8">
    <name type="scientific">Candidatus Onthousia faecipullorum</name>
    <dbReference type="NCBI Taxonomy" id="2840887"/>
    <lineage>
        <taxon>Bacteria</taxon>
        <taxon>Bacillati</taxon>
        <taxon>Bacillota</taxon>
        <taxon>Bacilli</taxon>
        <taxon>Candidatus Onthousia</taxon>
    </lineage>
</organism>
<dbReference type="InterPro" id="IPR040085">
    <property type="entry name" value="MJ0674-like"/>
</dbReference>
<evidence type="ECO:0000256" key="1">
    <source>
        <dbReference type="ARBA" id="ARBA00022691"/>
    </source>
</evidence>
<evidence type="ECO:0000256" key="2">
    <source>
        <dbReference type="ARBA" id="ARBA00022723"/>
    </source>
</evidence>
<keyword evidence="1 5" id="KW-0949">S-adenosyl-L-methionine</keyword>
<feature type="domain" description="Radical SAM core" evidence="6">
    <location>
        <begin position="56"/>
        <end position="186"/>
    </location>
</feature>
<dbReference type="SFLD" id="SFLDS00029">
    <property type="entry name" value="Radical_SAM"/>
    <property type="match status" value="1"/>
</dbReference>
<dbReference type="PANTHER" id="PTHR43075">
    <property type="entry name" value="FORMATE LYASE ACTIVATING ENZYME, PUTATIVE (AFU_ORTHOLOGUE AFUA_2G15630)-RELATED"/>
    <property type="match status" value="1"/>
</dbReference>
<reference evidence="7" key="1">
    <citation type="submission" date="2020-10" db="EMBL/GenBank/DDBJ databases">
        <authorList>
            <person name="Gilroy R."/>
        </authorList>
    </citation>
    <scope>NUCLEOTIDE SEQUENCE</scope>
    <source>
        <strain evidence="7">CHK195-26880</strain>
    </source>
</reference>
<sequence length="301" mass="34474">MLELYKKCNLCPRNCLVDRTKTLGYCKATDKVKVARSALHYFEEPSISDNNGSGTIFFSNCNLKCCYCQNKEISTDGFGKEVSIERLSEMMLELEERGANNINLVTPTHYVPSIIEALKIAKNKGLSIPIVYNTSGYESVETLKLLKGYIDIYLTDFKYFDNKLGKDLSKCSNYFEVTSKALDEMYRQTGKNKFNKDGLMTKGIIVRCLVLPTKSDDTKRIINYLYKKYQDNIYLSIMNQYTPVNFIKEYPYLNKTISDDEYNDVIDYALDLGITNAYMQEGGTCSESFIPCFDLEGVIKR</sequence>
<dbReference type="GO" id="GO:0051536">
    <property type="term" value="F:iron-sulfur cluster binding"/>
    <property type="evidence" value="ECO:0007669"/>
    <property type="project" value="UniProtKB-KW"/>
</dbReference>
<proteinExistence type="predicted"/>
<dbReference type="Pfam" id="PF04055">
    <property type="entry name" value="Radical_SAM"/>
    <property type="match status" value="1"/>
</dbReference>
<evidence type="ECO:0000313" key="8">
    <source>
        <dbReference type="Proteomes" id="UP000886833"/>
    </source>
</evidence>
<dbReference type="InterPro" id="IPR016431">
    <property type="entry name" value="Pyrv-formate_lyase-activ_prd"/>
</dbReference>
<dbReference type="InterPro" id="IPR007197">
    <property type="entry name" value="rSAM"/>
</dbReference>
<evidence type="ECO:0000256" key="5">
    <source>
        <dbReference type="PIRSR" id="PIRSR004869-50"/>
    </source>
</evidence>
<dbReference type="InterPro" id="IPR013785">
    <property type="entry name" value="Aldolase_TIM"/>
</dbReference>
<evidence type="ECO:0000259" key="6">
    <source>
        <dbReference type="Pfam" id="PF04055"/>
    </source>
</evidence>
<feature type="binding site" evidence="5">
    <location>
        <position position="68"/>
    </location>
    <ligand>
        <name>[4Fe-4S] cluster</name>
        <dbReference type="ChEBI" id="CHEBI:49883"/>
        <note>4Fe-4S-S-AdoMet</note>
    </ligand>
</feature>
<gene>
    <name evidence="7" type="ORF">IAB59_01875</name>
</gene>
<comment type="cofactor">
    <cofactor evidence="5">
        <name>[4Fe-4S] cluster</name>
        <dbReference type="ChEBI" id="CHEBI:49883"/>
    </cofactor>
    <text evidence="5">Binds 1 [4Fe-4S] cluster. The cluster is coordinated with 3 cysteines and an exchangeable S-adenosyl-L-methionine.</text>
</comment>